<feature type="region of interest" description="Disordered" evidence="1">
    <location>
        <begin position="95"/>
        <end position="163"/>
    </location>
</feature>
<evidence type="ECO:0000313" key="3">
    <source>
        <dbReference type="EMBL" id="BDG17442.1"/>
    </source>
</evidence>
<feature type="transmembrane region" description="Helical" evidence="2">
    <location>
        <begin position="196"/>
        <end position="216"/>
    </location>
</feature>
<evidence type="ECO:0000256" key="2">
    <source>
        <dbReference type="SAM" id="Phobius"/>
    </source>
</evidence>
<keyword evidence="2" id="KW-0472">Membrane</keyword>
<evidence type="ECO:0008006" key="5">
    <source>
        <dbReference type="Google" id="ProtNLM"/>
    </source>
</evidence>
<evidence type="ECO:0000313" key="4">
    <source>
        <dbReference type="Proteomes" id="UP000831120"/>
    </source>
</evidence>
<name>A0ABN6NLY9_THEBO</name>
<proteinExistence type="predicted"/>
<dbReference type="EMBL" id="AP025593">
    <property type="protein sequence ID" value="BDG17442.1"/>
    <property type="molecule type" value="Genomic_DNA"/>
</dbReference>
<accession>A0ABN6NLY9</accession>
<gene>
    <name evidence="3" type="ORF">TbrSNM41_21760</name>
</gene>
<reference evidence="3 4" key="1">
    <citation type="journal article" date="2022" name="Microbiol. Resour. Announc.">
        <title>Complete Genome Sequences of Thermus Strains Isolated from Senami Hot Spring in Japan.</title>
        <authorList>
            <person name="Miyazaki K."/>
        </authorList>
    </citation>
    <scope>NUCLEOTIDE SEQUENCE [LARGE SCALE GENOMIC DNA]</scope>
    <source>
        <strain evidence="3 4">SNM4-1</strain>
    </source>
</reference>
<keyword evidence="2" id="KW-0812">Transmembrane</keyword>
<feature type="compositionally biased region" description="Pro residues" evidence="1">
    <location>
        <begin position="101"/>
        <end position="119"/>
    </location>
</feature>
<dbReference type="RefSeq" id="WP_244362722.1">
    <property type="nucleotide sequence ID" value="NZ_AP025593.1"/>
</dbReference>
<sequence>MGKYEEAFSRLGERALARLEGPGGFLAVTETHLVFVDEGGVQRVELARIRRVGRGEEGTLWVQGEEASLQIPLKAFPLEELKAFLEGLKPHVARARRATSTPPPAPPKPPEPSTPPASPKPALWEEDTPPKRASVELAPEPEPPQGGPAPEPPKETPPLAAPRGRSAPLALPLRVLALLTLGYTVAFVALNPGADPWALAGVVLGGLGLALTEWFLATSWR</sequence>
<dbReference type="Proteomes" id="UP000831120">
    <property type="component" value="Chromosome"/>
</dbReference>
<evidence type="ECO:0000256" key="1">
    <source>
        <dbReference type="SAM" id="MobiDB-lite"/>
    </source>
</evidence>
<organism evidence="3 4">
    <name type="scientific">Thermus brockianus</name>
    <dbReference type="NCBI Taxonomy" id="56956"/>
    <lineage>
        <taxon>Bacteria</taxon>
        <taxon>Thermotogati</taxon>
        <taxon>Deinococcota</taxon>
        <taxon>Deinococci</taxon>
        <taxon>Thermales</taxon>
        <taxon>Thermaceae</taxon>
        <taxon>Thermus</taxon>
    </lineage>
</organism>
<keyword evidence="2" id="KW-1133">Transmembrane helix</keyword>
<protein>
    <recommendedName>
        <fullName evidence="5">YcxB-like protein domain-containing protein</fullName>
    </recommendedName>
</protein>
<keyword evidence="4" id="KW-1185">Reference proteome</keyword>
<feature type="compositionally biased region" description="Pro residues" evidence="1">
    <location>
        <begin position="140"/>
        <end position="160"/>
    </location>
</feature>
<feature type="transmembrane region" description="Helical" evidence="2">
    <location>
        <begin position="171"/>
        <end position="190"/>
    </location>
</feature>